<sequence>MFSCDKEEQSCSDGKFTPEKEEKVDCGGVCPPCDFEPTVIDHYVSAKVNGESVSFTDFGIAKNANYILTFFNDSLTFNLNLGADESLGSHQVLEMNSNGTKNGEQFLELYEGVVVFSEVDTVNKEMSGFFKAKFHKTSNYSDTLALTSGAFSKVSW</sequence>
<evidence type="ECO:0000256" key="1">
    <source>
        <dbReference type="SAM" id="MobiDB-lite"/>
    </source>
</evidence>
<evidence type="ECO:0000313" key="2">
    <source>
        <dbReference type="EMBL" id="RFC54797.1"/>
    </source>
</evidence>
<evidence type="ECO:0000313" key="3">
    <source>
        <dbReference type="Proteomes" id="UP000257127"/>
    </source>
</evidence>
<name>A0A3E1EZB7_9FLAO</name>
<feature type="region of interest" description="Disordered" evidence="1">
    <location>
        <begin position="1"/>
        <end position="20"/>
    </location>
</feature>
<dbReference type="EMBL" id="QURB01000003">
    <property type="protein sequence ID" value="RFC54797.1"/>
    <property type="molecule type" value="Genomic_DNA"/>
</dbReference>
<keyword evidence="3" id="KW-1185">Reference proteome</keyword>
<reference evidence="2 3" key="1">
    <citation type="submission" date="2018-08" db="EMBL/GenBank/DDBJ databases">
        <title>The draft genome squence of Brumimicrobium sp. N62.</title>
        <authorList>
            <person name="Du Z.-J."/>
            <person name="Luo H.-R."/>
        </authorList>
    </citation>
    <scope>NUCLEOTIDE SEQUENCE [LARGE SCALE GENOMIC DNA]</scope>
    <source>
        <strain evidence="2 3">N62</strain>
    </source>
</reference>
<organism evidence="2 3">
    <name type="scientific">Brumimicrobium aurantiacum</name>
    <dbReference type="NCBI Taxonomy" id="1737063"/>
    <lineage>
        <taxon>Bacteria</taxon>
        <taxon>Pseudomonadati</taxon>
        <taxon>Bacteroidota</taxon>
        <taxon>Flavobacteriia</taxon>
        <taxon>Flavobacteriales</taxon>
        <taxon>Crocinitomicaceae</taxon>
        <taxon>Brumimicrobium</taxon>
    </lineage>
</organism>
<dbReference type="Proteomes" id="UP000257127">
    <property type="component" value="Unassembled WGS sequence"/>
</dbReference>
<comment type="caution">
    <text evidence="2">The sequence shown here is derived from an EMBL/GenBank/DDBJ whole genome shotgun (WGS) entry which is preliminary data.</text>
</comment>
<proteinExistence type="predicted"/>
<accession>A0A3E1EZB7</accession>
<dbReference type="AlphaFoldDB" id="A0A3E1EZB7"/>
<protein>
    <submittedName>
        <fullName evidence="2">Uncharacterized protein</fullName>
    </submittedName>
</protein>
<gene>
    <name evidence="2" type="ORF">DXU93_07380</name>
</gene>